<dbReference type="GO" id="GO:0005524">
    <property type="term" value="F:ATP binding"/>
    <property type="evidence" value="ECO:0007669"/>
    <property type="project" value="UniProtKB-KW"/>
</dbReference>
<keyword evidence="7" id="KW-0418">Kinase</keyword>
<dbReference type="RefSeq" id="XP_001742411.1">
    <property type="nucleotide sequence ID" value="XM_001742359.1"/>
</dbReference>
<dbReference type="GO" id="GO:0004749">
    <property type="term" value="F:ribose phosphate diphosphokinase activity"/>
    <property type="evidence" value="ECO:0007669"/>
    <property type="project" value="UniProtKB-EC"/>
</dbReference>
<evidence type="ECO:0000256" key="9">
    <source>
        <dbReference type="ARBA" id="ARBA00022842"/>
    </source>
</evidence>
<dbReference type="InterPro" id="IPR005946">
    <property type="entry name" value="Rib-P_diPkinase"/>
</dbReference>
<dbReference type="CDD" id="cd06223">
    <property type="entry name" value="PRTases_typeI"/>
    <property type="match status" value="1"/>
</dbReference>
<evidence type="ECO:0000313" key="13">
    <source>
        <dbReference type="EMBL" id="EDQ92649.1"/>
    </source>
</evidence>
<dbReference type="GO" id="GO:0006164">
    <property type="term" value="P:purine nucleotide biosynthetic process"/>
    <property type="evidence" value="ECO:0000318"/>
    <property type="project" value="GO_Central"/>
</dbReference>
<evidence type="ECO:0000256" key="11">
    <source>
        <dbReference type="SAM" id="MobiDB-lite"/>
    </source>
</evidence>
<dbReference type="PANTHER" id="PTHR10210:SF53">
    <property type="entry name" value="GH23275P"/>
    <property type="match status" value="1"/>
</dbReference>
<evidence type="ECO:0000256" key="2">
    <source>
        <dbReference type="ARBA" id="ARBA00013247"/>
    </source>
</evidence>
<dbReference type="GeneID" id="5887927"/>
<dbReference type="FunFam" id="3.40.50.2020:FF:000043">
    <property type="entry name" value="Ribose-phosphate pyrophosphokinase 1"/>
    <property type="match status" value="1"/>
</dbReference>
<dbReference type="NCBIfam" id="TIGR01251">
    <property type="entry name" value="ribP_PPkin"/>
    <property type="match status" value="1"/>
</dbReference>
<dbReference type="InterPro" id="IPR029057">
    <property type="entry name" value="PRTase-like"/>
</dbReference>
<protein>
    <recommendedName>
        <fullName evidence="2">ribose-phosphate diphosphokinase</fullName>
        <ecNumber evidence="2">2.7.6.1</ecNumber>
    </recommendedName>
</protein>
<evidence type="ECO:0000313" key="14">
    <source>
        <dbReference type="Proteomes" id="UP000001357"/>
    </source>
</evidence>
<dbReference type="InterPro" id="IPR029099">
    <property type="entry name" value="Pribosyltran_N"/>
</dbReference>
<keyword evidence="3" id="KW-0808">Transferase</keyword>
<dbReference type="NCBIfam" id="NF002320">
    <property type="entry name" value="PRK01259.1"/>
    <property type="match status" value="1"/>
</dbReference>
<feature type="domain" description="Ribose-phosphate pyrophosphokinase N-terminal" evidence="12">
    <location>
        <begin position="1"/>
        <end position="118"/>
    </location>
</feature>
<comment type="catalytic activity">
    <reaction evidence="10">
        <text>D-ribose 5-phosphate + ATP = 5-phospho-alpha-D-ribose 1-diphosphate + AMP + H(+)</text>
        <dbReference type="Rhea" id="RHEA:15609"/>
        <dbReference type="ChEBI" id="CHEBI:15378"/>
        <dbReference type="ChEBI" id="CHEBI:30616"/>
        <dbReference type="ChEBI" id="CHEBI:58017"/>
        <dbReference type="ChEBI" id="CHEBI:78346"/>
        <dbReference type="ChEBI" id="CHEBI:456215"/>
        <dbReference type="EC" id="2.7.6.1"/>
    </reaction>
</comment>
<evidence type="ECO:0000256" key="6">
    <source>
        <dbReference type="ARBA" id="ARBA00022741"/>
    </source>
</evidence>
<dbReference type="SMART" id="SM01400">
    <property type="entry name" value="Pribosyltran_N"/>
    <property type="match status" value="1"/>
</dbReference>
<dbReference type="GO" id="GO:0006015">
    <property type="term" value="P:5-phosphoribose 1-diphosphate biosynthetic process"/>
    <property type="evidence" value="ECO:0000318"/>
    <property type="project" value="GO_Central"/>
</dbReference>
<keyword evidence="5" id="KW-0545">Nucleotide biosynthesis</keyword>
<dbReference type="PANTHER" id="PTHR10210">
    <property type="entry name" value="RIBOSE-PHOSPHATE DIPHOSPHOKINASE FAMILY MEMBER"/>
    <property type="match status" value="1"/>
</dbReference>
<evidence type="ECO:0000256" key="5">
    <source>
        <dbReference type="ARBA" id="ARBA00022727"/>
    </source>
</evidence>
<dbReference type="FunFam" id="3.40.50.2020:FF:000007">
    <property type="entry name" value="Ribose-phosphate pyrophosphokinase"/>
    <property type="match status" value="1"/>
</dbReference>
<dbReference type="InParanoid" id="A9UQS7"/>
<dbReference type="OMA" id="DLHHMQM"/>
<dbReference type="GO" id="GO:0005737">
    <property type="term" value="C:cytoplasm"/>
    <property type="evidence" value="ECO:0000318"/>
    <property type="project" value="GO_Central"/>
</dbReference>
<dbReference type="SUPFAM" id="SSF53271">
    <property type="entry name" value="PRTase-like"/>
    <property type="match status" value="2"/>
</dbReference>
<gene>
    <name evidence="13" type="ORF">MONBRDRAFT_13402</name>
</gene>
<dbReference type="eggNOG" id="KOG1448">
    <property type="taxonomic scope" value="Eukaryota"/>
</dbReference>
<reference evidence="13 14" key="1">
    <citation type="journal article" date="2008" name="Nature">
        <title>The genome of the choanoflagellate Monosiga brevicollis and the origin of metazoans.</title>
        <authorList>
            <consortium name="JGI Sequencing"/>
            <person name="King N."/>
            <person name="Westbrook M.J."/>
            <person name="Young S.L."/>
            <person name="Kuo A."/>
            <person name="Abedin M."/>
            <person name="Chapman J."/>
            <person name="Fairclough S."/>
            <person name="Hellsten U."/>
            <person name="Isogai Y."/>
            <person name="Letunic I."/>
            <person name="Marr M."/>
            <person name="Pincus D."/>
            <person name="Putnam N."/>
            <person name="Rokas A."/>
            <person name="Wright K.J."/>
            <person name="Zuzow R."/>
            <person name="Dirks W."/>
            <person name="Good M."/>
            <person name="Goodstein D."/>
            <person name="Lemons D."/>
            <person name="Li W."/>
            <person name="Lyons J.B."/>
            <person name="Morris A."/>
            <person name="Nichols S."/>
            <person name="Richter D.J."/>
            <person name="Salamov A."/>
            <person name="Bork P."/>
            <person name="Lim W.A."/>
            <person name="Manning G."/>
            <person name="Miller W.T."/>
            <person name="McGinnis W."/>
            <person name="Shapiro H."/>
            <person name="Tjian R."/>
            <person name="Grigoriev I.V."/>
            <person name="Rokhsar D."/>
        </authorList>
    </citation>
    <scope>NUCLEOTIDE SEQUENCE [LARGE SCALE GENOMIC DNA]</scope>
    <source>
        <strain evidence="14">MX1 / ATCC 50154</strain>
    </source>
</reference>
<dbReference type="FunCoup" id="A9UQS7">
    <property type="interactions" value="531"/>
</dbReference>
<dbReference type="Pfam" id="PF13793">
    <property type="entry name" value="Pribosyltran_N"/>
    <property type="match status" value="1"/>
</dbReference>
<keyword evidence="4" id="KW-0479">Metal-binding</keyword>
<evidence type="ECO:0000259" key="12">
    <source>
        <dbReference type="Pfam" id="PF13793"/>
    </source>
</evidence>
<proteinExistence type="inferred from homology"/>
<keyword evidence="9" id="KW-0460">Magnesium</keyword>
<dbReference type="EC" id="2.7.6.1" evidence="2"/>
<evidence type="ECO:0000256" key="3">
    <source>
        <dbReference type="ARBA" id="ARBA00022679"/>
    </source>
</evidence>
<feature type="region of interest" description="Disordered" evidence="11">
    <location>
        <begin position="312"/>
        <end position="335"/>
    </location>
</feature>
<dbReference type="InterPro" id="IPR000836">
    <property type="entry name" value="PRTase_dom"/>
</dbReference>
<keyword evidence="8" id="KW-0067">ATP-binding</keyword>
<dbReference type="GO" id="GO:0030234">
    <property type="term" value="F:enzyme regulator activity"/>
    <property type="evidence" value="ECO:0000318"/>
    <property type="project" value="GO_Central"/>
</dbReference>
<dbReference type="EMBL" id="CH991543">
    <property type="protein sequence ID" value="EDQ92649.1"/>
    <property type="molecule type" value="Genomic_DNA"/>
</dbReference>
<dbReference type="AlphaFoldDB" id="A9UQS7"/>
<evidence type="ECO:0000256" key="7">
    <source>
        <dbReference type="ARBA" id="ARBA00022777"/>
    </source>
</evidence>
<evidence type="ECO:0000256" key="1">
    <source>
        <dbReference type="ARBA" id="ARBA00006478"/>
    </source>
</evidence>
<dbReference type="GO" id="GO:0000287">
    <property type="term" value="F:magnesium ion binding"/>
    <property type="evidence" value="ECO:0007669"/>
    <property type="project" value="InterPro"/>
</dbReference>
<keyword evidence="14" id="KW-1185">Reference proteome</keyword>
<dbReference type="GO" id="GO:0016301">
    <property type="term" value="F:kinase activity"/>
    <property type="evidence" value="ECO:0007669"/>
    <property type="project" value="UniProtKB-KW"/>
</dbReference>
<name>A9UQS7_MONBE</name>
<dbReference type="STRING" id="81824.A9UQS7"/>
<sequence>MKLLGGNTNPELWEKVADYLSAKMCNLDVAKFANGETQVIVRETVRQSDVYILQSGCGDVSVNDAVMELCILAQACSTSSAQRVTAVLPYFPYSKQSKQKRRGTIAAKLVADLLQVAGVSHILTLDLHHMQMQGFFGMPVDNVKCSPLLADYILHQIPNGAKCVIAAKNAGASKRAAVIAKRLGCDFAMIFGEQTNAQGDGVIGEVYERDVVIVDDVIDGAESFVKAAQLFKDNGADNVYIIATHGILSGKCPEELQECDAIQRVVVTNTIPQRDHMARCPKLATIDCSDVLGEAVRRLHFDESLYAMYSPPVPATASPARRRGARSRTTSACEN</sequence>
<dbReference type="KEGG" id="mbr:MONBRDRAFT_13402"/>
<dbReference type="Proteomes" id="UP000001357">
    <property type="component" value="Unassembled WGS sequence"/>
</dbReference>
<evidence type="ECO:0000256" key="10">
    <source>
        <dbReference type="ARBA" id="ARBA00049535"/>
    </source>
</evidence>
<dbReference type="Pfam" id="PF14572">
    <property type="entry name" value="Pribosyl_synth"/>
    <property type="match status" value="1"/>
</dbReference>
<evidence type="ECO:0000256" key="8">
    <source>
        <dbReference type="ARBA" id="ARBA00022840"/>
    </source>
</evidence>
<evidence type="ECO:0000256" key="4">
    <source>
        <dbReference type="ARBA" id="ARBA00022723"/>
    </source>
</evidence>
<organism evidence="13 14">
    <name type="scientific">Monosiga brevicollis</name>
    <name type="common">Choanoflagellate</name>
    <dbReference type="NCBI Taxonomy" id="81824"/>
    <lineage>
        <taxon>Eukaryota</taxon>
        <taxon>Choanoflagellata</taxon>
        <taxon>Craspedida</taxon>
        <taxon>Salpingoecidae</taxon>
        <taxon>Monosiga</taxon>
    </lineage>
</organism>
<accession>A9UQS7</accession>
<dbReference type="Gene3D" id="3.40.50.2020">
    <property type="match status" value="2"/>
</dbReference>
<keyword evidence="6" id="KW-0547">Nucleotide-binding</keyword>
<comment type="similarity">
    <text evidence="1">Belongs to the ribose-phosphate pyrophosphokinase family.</text>
</comment>